<keyword evidence="7" id="KW-1185">Reference proteome</keyword>
<proteinExistence type="inferred from homology"/>
<keyword evidence="1 6" id="KW-0328">Glycosyltransferase</keyword>
<protein>
    <recommendedName>
        <fullName evidence="4">lipopolysaccharide heptosyltransferase II</fullName>
        <ecNumber evidence="4">2.4.99.24</ecNumber>
    </recommendedName>
</protein>
<dbReference type="SUPFAM" id="SSF53756">
    <property type="entry name" value="UDP-Glycosyltransferase/glycogen phosphorylase"/>
    <property type="match status" value="1"/>
</dbReference>
<dbReference type="GO" id="GO:0009244">
    <property type="term" value="P:lipopolysaccharide core region biosynthetic process"/>
    <property type="evidence" value="ECO:0007669"/>
    <property type="project" value="TreeGrafter"/>
</dbReference>
<dbReference type="GO" id="GO:0008713">
    <property type="term" value="F:ADP-heptose-lipopolysaccharide heptosyltransferase activity"/>
    <property type="evidence" value="ECO:0007669"/>
    <property type="project" value="UniProtKB-EC"/>
</dbReference>
<sequence>MMPSRVLIISPNWIGDAIMAQPLLQLLRLRYPDVAIDVLAPAWVAPVWQAMEEVNQVHESTFKHGKLQLKDRWTMAKFLRTLNYDQAYVLPNTLKFALIPWLAKIPERIGYLGESRYGLLNVIHYDDKRHPRPMMAFYAALIDKPDGNIEGRFESLHPRLHVDEKAVDAVKKKLNLEKGTMIVAFAPGAEFGSAKRWPVSHFSALAARIIQCYPGTQIVLLGSKKDNDVCEAIHSNVPGTLNLAGKTSLKEAIALIAGIDLLVTNDSGLMHVASAFDLPVVALYGSTDYRHTPPFSSQSYIMSLDLDCAPCQKRECPLGHHNCMEKLMPSLIFEKVKEIVTSKYLR</sequence>
<dbReference type="EMBL" id="GG658170">
    <property type="protein sequence ID" value="EEO29193.1"/>
    <property type="molecule type" value="Genomic_DNA"/>
</dbReference>
<dbReference type="PANTHER" id="PTHR30160">
    <property type="entry name" value="TETRAACYLDISACCHARIDE 4'-KINASE-RELATED"/>
    <property type="match status" value="1"/>
</dbReference>
<reference evidence="6 7" key="1">
    <citation type="submission" date="2009-02" db="EMBL/GenBank/DDBJ databases">
        <title>The Genome Sequence of Oxalobacter formigenes OXCC13.</title>
        <authorList>
            <consortium name="The Broad Institute Genome Sequencing Platform"/>
            <person name="Ward D."/>
            <person name="Young S.K."/>
            <person name="Kodira C.D."/>
            <person name="Zeng Q."/>
            <person name="Koehrsen M."/>
            <person name="Alvarado L."/>
            <person name="Berlin A."/>
            <person name="Borenstein D."/>
            <person name="Chen Z."/>
            <person name="Engels R."/>
            <person name="Freedman E."/>
            <person name="Gellesch M."/>
            <person name="Goldberg J."/>
            <person name="Griggs A."/>
            <person name="Gujja S."/>
            <person name="Heiman D."/>
            <person name="Hepburn T."/>
            <person name="Howarth C."/>
            <person name="Jen D."/>
            <person name="Larson L."/>
            <person name="Lewis B."/>
            <person name="Mehta T."/>
            <person name="Park D."/>
            <person name="Pearson M."/>
            <person name="Roberts A."/>
            <person name="Saif S."/>
            <person name="Shea T."/>
            <person name="Shenoy N."/>
            <person name="Sisk P."/>
            <person name="Stolte C."/>
            <person name="Sykes S."/>
            <person name="Walk T."/>
            <person name="White J."/>
            <person name="Yandava C."/>
            <person name="Allison M.J."/>
            <person name="Lander E."/>
            <person name="Nusbaum C."/>
            <person name="Galagan J."/>
            <person name="Birren B."/>
        </authorList>
    </citation>
    <scope>NUCLEOTIDE SEQUENCE [LARGE SCALE GENOMIC DNA]</scope>
    <source>
        <strain evidence="6 7">OXCC13</strain>
    </source>
</reference>
<comment type="similarity">
    <text evidence="3">Belongs to the glycosyltransferase 9 family.</text>
</comment>
<dbReference type="Proteomes" id="UP000005089">
    <property type="component" value="Unassembled WGS sequence"/>
</dbReference>
<dbReference type="GO" id="GO:0005829">
    <property type="term" value="C:cytosol"/>
    <property type="evidence" value="ECO:0007669"/>
    <property type="project" value="TreeGrafter"/>
</dbReference>
<evidence type="ECO:0000256" key="3">
    <source>
        <dbReference type="ARBA" id="ARBA00043995"/>
    </source>
</evidence>
<dbReference type="AlphaFoldDB" id="C3X7L7"/>
<dbReference type="Gene3D" id="3.40.50.2000">
    <property type="entry name" value="Glycogen Phosphorylase B"/>
    <property type="match status" value="2"/>
</dbReference>
<dbReference type="CDD" id="cd03789">
    <property type="entry name" value="GT9_LPS_heptosyltransferase"/>
    <property type="match status" value="1"/>
</dbReference>
<dbReference type="STRING" id="847.BRW83_2056"/>
<dbReference type="InterPro" id="IPR002201">
    <property type="entry name" value="Glyco_trans_9"/>
</dbReference>
<dbReference type="InterPro" id="IPR011910">
    <property type="entry name" value="RfaF"/>
</dbReference>
<keyword evidence="2 6" id="KW-0808">Transferase</keyword>
<evidence type="ECO:0000313" key="7">
    <source>
        <dbReference type="Proteomes" id="UP000005089"/>
    </source>
</evidence>
<dbReference type="RefSeq" id="WP_005879526.1">
    <property type="nucleotide sequence ID" value="NZ_CP019430.1"/>
</dbReference>
<dbReference type="HOGENOM" id="CLU_038371_7_0_4"/>
<evidence type="ECO:0000313" key="6">
    <source>
        <dbReference type="EMBL" id="EEO29193.1"/>
    </source>
</evidence>
<dbReference type="Pfam" id="PF01075">
    <property type="entry name" value="Glyco_transf_9"/>
    <property type="match status" value="1"/>
</dbReference>
<gene>
    <name evidence="6" type="primary">rfaF</name>
    <name evidence="6" type="ORF">OFBG_00221</name>
</gene>
<dbReference type="eggNOG" id="COG0859">
    <property type="taxonomic scope" value="Bacteria"/>
</dbReference>
<evidence type="ECO:0000256" key="2">
    <source>
        <dbReference type="ARBA" id="ARBA00022679"/>
    </source>
</evidence>
<organism evidence="6 7">
    <name type="scientific">Oxalobacter formigenes OXCC13</name>
    <dbReference type="NCBI Taxonomy" id="556269"/>
    <lineage>
        <taxon>Bacteria</taxon>
        <taxon>Pseudomonadati</taxon>
        <taxon>Pseudomonadota</taxon>
        <taxon>Betaproteobacteria</taxon>
        <taxon>Burkholderiales</taxon>
        <taxon>Oxalobacteraceae</taxon>
        <taxon>Oxalobacter</taxon>
    </lineage>
</organism>
<evidence type="ECO:0000256" key="1">
    <source>
        <dbReference type="ARBA" id="ARBA00022676"/>
    </source>
</evidence>
<dbReference type="GeneID" id="77135881"/>
<dbReference type="EC" id="2.4.99.24" evidence="4"/>
<dbReference type="NCBIfam" id="TIGR02195">
    <property type="entry name" value="heptsyl_trn_II"/>
    <property type="match status" value="1"/>
</dbReference>
<dbReference type="PANTHER" id="PTHR30160:SF7">
    <property type="entry name" value="ADP-HEPTOSE--LPS HEPTOSYLTRANSFERASE 2"/>
    <property type="match status" value="1"/>
</dbReference>
<evidence type="ECO:0000256" key="4">
    <source>
        <dbReference type="ARBA" id="ARBA00044042"/>
    </source>
</evidence>
<comment type="catalytic activity">
    <reaction evidence="5">
        <text>an L-alpha-D-Hep-(1-&gt;5)-[alpha-Kdo-(2-&gt;4)]-alpha-Kdo-(2-&gt;6)-lipid A + ADP-L-glycero-beta-D-manno-heptose = an L-alpha-D-Hep-(1-&gt;3)-L-alpha-D-Hep-(1-&gt;5)-[alpha-Kdo-(2-&gt;4)]-alpha-Kdo-(2-&gt;6)-lipid A + ADP + H(+)</text>
        <dbReference type="Rhea" id="RHEA:74071"/>
        <dbReference type="ChEBI" id="CHEBI:15378"/>
        <dbReference type="ChEBI" id="CHEBI:61506"/>
        <dbReference type="ChEBI" id="CHEBI:193068"/>
        <dbReference type="ChEBI" id="CHEBI:193069"/>
        <dbReference type="ChEBI" id="CHEBI:456216"/>
        <dbReference type="EC" id="2.4.99.24"/>
    </reaction>
</comment>
<dbReference type="FunFam" id="3.40.50.2000:FF:000023">
    <property type="entry name" value="ADP-heptose--LPS heptosyltransferase II"/>
    <property type="match status" value="1"/>
</dbReference>
<name>C3X7L7_OXAFO</name>
<accession>C3X7L7</accession>
<dbReference type="InterPro" id="IPR051199">
    <property type="entry name" value="LPS_LOS_Heptosyltrfase"/>
</dbReference>
<evidence type="ECO:0000256" key="5">
    <source>
        <dbReference type="ARBA" id="ARBA00047503"/>
    </source>
</evidence>